<sequence length="339" mass="37060">MQLVPHTQLIQYGEHYGELSGFLTMISFTVKQVIFYYAHEALVIKNLKNEVSKKIATPTCEEIMYAGTGMLLLREPECVQLLDVQQKRTIASVKVSKCRYAIWNSDMTLVALLAKHTVTICTKKLEQLCSITEGARVKSGAFDDSTPQPVFIYTTANHIKYCCKDGDYGIIRTLDVPVYAVKVIASETGAKVVCLDREARPKVLNIDPTEYRSFFEVAGGARTAADASAVGAVADVAGDEPLEAAGAWGDDDDVLQENKEEGEVEVMEDACDDGGWDVGDEDLELPEELAPIPADMDGAEESSEYFVAPTRGVSLALGAKLKTAHDHVATGQFEIAFRY</sequence>
<comment type="caution">
    <text evidence="3">The sequence shown here is derived from an EMBL/GenBank/DDBJ whole genome shotgun (WGS) entry which is preliminary data.</text>
</comment>
<accession>A0A8S4R8I2</accession>
<dbReference type="Pfam" id="PF06957">
    <property type="entry name" value="COPI_C"/>
    <property type="match status" value="1"/>
</dbReference>
<gene>
    <name evidence="3" type="primary">jg13324</name>
    <name evidence="3" type="ORF">PAEG_LOCUS10526</name>
</gene>
<keyword evidence="4" id="KW-1185">Reference proteome</keyword>
<protein>
    <submittedName>
        <fullName evidence="3">Jg13324 protein</fullName>
    </submittedName>
</protein>
<proteinExistence type="predicted"/>
<dbReference type="Pfam" id="PF04053">
    <property type="entry name" value="B-prop_COPA_B_2nd"/>
    <property type="match status" value="1"/>
</dbReference>
<dbReference type="OrthoDB" id="10261470at2759"/>
<dbReference type="EMBL" id="CAKXAJ010024877">
    <property type="protein sequence ID" value="CAH2232232.1"/>
    <property type="molecule type" value="Genomic_DNA"/>
</dbReference>
<dbReference type="GO" id="GO:0005198">
    <property type="term" value="F:structural molecule activity"/>
    <property type="evidence" value="ECO:0007669"/>
    <property type="project" value="InterPro"/>
</dbReference>
<dbReference type="Proteomes" id="UP000838756">
    <property type="component" value="Unassembled WGS sequence"/>
</dbReference>
<organism evidence="3 4">
    <name type="scientific">Pararge aegeria aegeria</name>
    <dbReference type="NCBI Taxonomy" id="348720"/>
    <lineage>
        <taxon>Eukaryota</taxon>
        <taxon>Metazoa</taxon>
        <taxon>Ecdysozoa</taxon>
        <taxon>Arthropoda</taxon>
        <taxon>Hexapoda</taxon>
        <taxon>Insecta</taxon>
        <taxon>Pterygota</taxon>
        <taxon>Neoptera</taxon>
        <taxon>Endopterygota</taxon>
        <taxon>Lepidoptera</taxon>
        <taxon>Glossata</taxon>
        <taxon>Ditrysia</taxon>
        <taxon>Papilionoidea</taxon>
        <taxon>Nymphalidae</taxon>
        <taxon>Satyrinae</taxon>
        <taxon>Satyrini</taxon>
        <taxon>Parargina</taxon>
        <taxon>Pararge</taxon>
    </lineage>
</organism>
<dbReference type="AlphaFoldDB" id="A0A8S4R8I2"/>
<dbReference type="GO" id="GO:0030126">
    <property type="term" value="C:COPI vesicle coat"/>
    <property type="evidence" value="ECO:0007669"/>
    <property type="project" value="InterPro"/>
</dbReference>
<dbReference type="GO" id="GO:0006886">
    <property type="term" value="P:intracellular protein transport"/>
    <property type="evidence" value="ECO:0007669"/>
    <property type="project" value="InterPro"/>
</dbReference>
<reference evidence="3" key="1">
    <citation type="submission" date="2022-03" db="EMBL/GenBank/DDBJ databases">
        <authorList>
            <person name="Lindestad O."/>
        </authorList>
    </citation>
    <scope>NUCLEOTIDE SEQUENCE</scope>
</reference>
<dbReference type="GO" id="GO:0016192">
    <property type="term" value="P:vesicle-mediated transport"/>
    <property type="evidence" value="ECO:0007669"/>
    <property type="project" value="InterPro"/>
</dbReference>
<dbReference type="InterPro" id="IPR010714">
    <property type="entry name" value="Coatomer_asu_C"/>
</dbReference>
<evidence type="ECO:0000313" key="4">
    <source>
        <dbReference type="Proteomes" id="UP000838756"/>
    </source>
</evidence>
<feature type="domain" description="Coatomer alpha subunit C-terminal" evidence="2">
    <location>
        <begin position="213"/>
        <end position="338"/>
    </location>
</feature>
<name>A0A8S4R8I2_9NEOP</name>
<feature type="domain" description="COPA/B second beta-propeller" evidence="1">
    <location>
        <begin position="40"/>
        <end position="195"/>
    </location>
</feature>
<evidence type="ECO:0000259" key="2">
    <source>
        <dbReference type="Pfam" id="PF06957"/>
    </source>
</evidence>
<evidence type="ECO:0000259" key="1">
    <source>
        <dbReference type="Pfam" id="PF04053"/>
    </source>
</evidence>
<evidence type="ECO:0000313" key="3">
    <source>
        <dbReference type="EMBL" id="CAH2232232.1"/>
    </source>
</evidence>
<dbReference type="InterPro" id="IPR006692">
    <property type="entry name" value="Beta-prop_COPA/B_2nd"/>
</dbReference>